<gene>
    <name evidence="1" type="ORF">NIES593_13985</name>
</gene>
<evidence type="ECO:0000313" key="2">
    <source>
        <dbReference type="Proteomes" id="UP000186868"/>
    </source>
</evidence>
<proteinExistence type="predicted"/>
<dbReference type="Proteomes" id="UP000186868">
    <property type="component" value="Unassembled WGS sequence"/>
</dbReference>
<protein>
    <submittedName>
        <fullName evidence="1">Uncharacterized protein</fullName>
    </submittedName>
</protein>
<name>A0A1U7HEP6_9CYAN</name>
<dbReference type="RefSeq" id="WP_073600174.1">
    <property type="nucleotide sequence ID" value="NZ_MRCB01000016.1"/>
</dbReference>
<evidence type="ECO:0000313" key="1">
    <source>
        <dbReference type="EMBL" id="OKH22039.1"/>
    </source>
</evidence>
<comment type="caution">
    <text evidence="1">The sequence shown here is derived from an EMBL/GenBank/DDBJ whole genome shotgun (WGS) entry which is preliminary data.</text>
</comment>
<dbReference type="AlphaFoldDB" id="A0A1U7HEP6"/>
<keyword evidence="2" id="KW-1185">Reference proteome</keyword>
<organism evidence="1 2">
    <name type="scientific">Hydrococcus rivularis NIES-593</name>
    <dbReference type="NCBI Taxonomy" id="1921803"/>
    <lineage>
        <taxon>Bacteria</taxon>
        <taxon>Bacillati</taxon>
        <taxon>Cyanobacteriota</taxon>
        <taxon>Cyanophyceae</taxon>
        <taxon>Pleurocapsales</taxon>
        <taxon>Hydrococcaceae</taxon>
        <taxon>Hydrococcus</taxon>
    </lineage>
</organism>
<sequence length="83" mass="9904">MESWLCQPCIGKLFCIYTTLKIIFRYWFLLQADKQILLSPLVEAPILIDRAYLSSSFILKKHFALLQIDIQFQLNRQKKREIV</sequence>
<accession>A0A1U7HEP6</accession>
<reference evidence="1 2" key="1">
    <citation type="submission" date="2016-11" db="EMBL/GenBank/DDBJ databases">
        <title>Draft Genome Sequences of Nine Cyanobacterial Strains from Diverse Habitats.</title>
        <authorList>
            <person name="Zhu T."/>
            <person name="Hou S."/>
            <person name="Lu X."/>
            <person name="Hess W.R."/>
        </authorList>
    </citation>
    <scope>NUCLEOTIDE SEQUENCE [LARGE SCALE GENOMIC DNA]</scope>
    <source>
        <strain evidence="1 2">NIES-593</strain>
    </source>
</reference>
<dbReference type="EMBL" id="MRCB01000016">
    <property type="protein sequence ID" value="OKH22039.1"/>
    <property type="molecule type" value="Genomic_DNA"/>
</dbReference>